<dbReference type="GO" id="GO:0005829">
    <property type="term" value="C:cytosol"/>
    <property type="evidence" value="ECO:0007669"/>
    <property type="project" value="TreeGrafter"/>
</dbReference>
<dbReference type="FunCoup" id="A0A152A9E7">
    <property type="interactions" value="568"/>
</dbReference>
<evidence type="ECO:0000313" key="4">
    <source>
        <dbReference type="EMBL" id="KYR02755.1"/>
    </source>
</evidence>
<name>A0A152A9E7_TIELA</name>
<dbReference type="PANTHER" id="PTHR10457">
    <property type="entry name" value="MEVALONATE KINASE/GALACTOKINASE"/>
    <property type="match status" value="1"/>
</dbReference>
<proteinExistence type="predicted"/>
<keyword evidence="5" id="KW-1185">Reference proteome</keyword>
<gene>
    <name evidence="4" type="ORF">DLAC_00218</name>
</gene>
<organism evidence="4 5">
    <name type="scientific">Tieghemostelium lacteum</name>
    <name type="common">Slime mold</name>
    <name type="synonym">Dictyostelium lacteum</name>
    <dbReference type="NCBI Taxonomy" id="361077"/>
    <lineage>
        <taxon>Eukaryota</taxon>
        <taxon>Amoebozoa</taxon>
        <taxon>Evosea</taxon>
        <taxon>Eumycetozoa</taxon>
        <taxon>Dictyostelia</taxon>
        <taxon>Dictyosteliales</taxon>
        <taxon>Raperosteliaceae</taxon>
        <taxon>Tieghemostelium</taxon>
    </lineage>
</organism>
<evidence type="ECO:0000256" key="1">
    <source>
        <dbReference type="ARBA" id="ARBA00022741"/>
    </source>
</evidence>
<dbReference type="EMBL" id="LODT01000001">
    <property type="protein sequence ID" value="KYR02755.1"/>
    <property type="molecule type" value="Genomic_DNA"/>
</dbReference>
<evidence type="ECO:0000256" key="2">
    <source>
        <dbReference type="ARBA" id="ARBA00022840"/>
    </source>
</evidence>
<dbReference type="GO" id="GO:0004335">
    <property type="term" value="F:galactokinase activity"/>
    <property type="evidence" value="ECO:0007669"/>
    <property type="project" value="TreeGrafter"/>
</dbReference>
<feature type="region of interest" description="Disordered" evidence="3">
    <location>
        <begin position="2712"/>
        <end position="2735"/>
    </location>
</feature>
<dbReference type="Proteomes" id="UP000076078">
    <property type="component" value="Unassembled WGS sequence"/>
</dbReference>
<dbReference type="GO" id="GO:0005524">
    <property type="term" value="F:ATP binding"/>
    <property type="evidence" value="ECO:0007669"/>
    <property type="project" value="UniProtKB-KW"/>
</dbReference>
<dbReference type="STRING" id="361077.A0A152A9E7"/>
<dbReference type="PANTHER" id="PTHR10457:SF26">
    <property type="entry name" value="CALMODULIN"/>
    <property type="match status" value="1"/>
</dbReference>
<dbReference type="OMA" id="PLCAKHA"/>
<dbReference type="InParanoid" id="A0A152A9E7"/>
<sequence length="3857" mass="444378">MIKDENPNIVQIKNEFFELFGIIYKVDKFKEYKVKTAKRTLGNTEETLRFSIKSLDFISSTLNNSDVDQSSSNTNTTANTNNNNKLKSILKQSFQYIVNKHRDQLNLKNEDDEILIDLNRGHGYIGSWHQSKSKCIIDCNFLEEIKSIVIDDKQLVHFYSVIVYFALLNHQRRKEDLSEREILHLLMTFIDSNSEYYESLNSILSLSSLLVDPGNLFQLFINDWKEINSHGSVMGFATKSTLELENILLNSSPDQVSTDQLIKLINRRDNKISWYLGQSLVDLPYSRIEFRKAMEIDDTKLRRDHSFQVLKKFDASVEYQNSKRLSDQIRETWFQNHSAIHPVIVVGRESRAFSNQATLFAASNYVQLNEQILSLTRMVISEISKDTFTTRFNEMVRSNIPGKSVILKNLEEILVHFYPVQGRLNILISSVNENLSSMTQFKGAIQQLREVLIIVYQKSLNVIEEAQKNQMNQFAEGVSRKLGHSLFKEYRELYQFVEVHYGRSQSKLWLYLYEMEEQLHSTSSSYPSSFSVLLQRPSPSGSERFKTNELEAKPEQEQVLQKLVRIGGDHLYMSPTNDWVSQATDLIEAVPLFIYERTLEVNGKIETVFEVDQEGLEQTIRSLAEPWCLNIQLHILSEHVSLAREILINSNETLCTQCINLQQDQHLTKENSQRMLLKKSKMSKDIIELTWYLENKYNTLAERVESVVETNWKHSNFINRIEALRMVLIELHSSYQGVLEDCKSHYSSLPTMSPSKLETLEFMIYKKTRKMPAFHLLTTEAPGLVEGFIQAVLEEEMTLRNIVEAHGLENKVQEKLKSYQASLQEIGKKVIEEFNYQPIVEQYASQMNLSHNRAVDRVIGDNVILQKQVALLCILLEIDRLEGRPTAPTYEPYGISDIVNKNLDEFSDRALEYIYHQNRSDLSLTTFNKDVLKELLVKLPVLKMEYIQSIQWEARLKLLQIYTEKYPDLHLQQRYEKFYRNRTSLSLTSARREVVSSECLTAQLMNPRYAYSCGGIHVDQEQNLRPTGVRKRYHFIYGPSRVNLGKDERRSVEIWPQFVGVTDPLCAKHAKDFYSLMNYNPIIRTITSAENLKVSENQWTALVRSIRNVQALFVERLGCGDIEDLAYQFNQRGGLALASQKETEGYMSGPTAGYCIPKDLLFKLFVVTHQDSRKLSLLGIPKHLHGALVALMVHISSRQSEFESSVEWEKWAVNEFHKQQQSSSPLISKHLQQFIEITGGQVLMHFSKLIQILGFTGMPSMFIQSNKDQHSSLWSSWAERKITLGGEQVNRSVVFPMTREIPESGKLARKLNPGHEDLPQETDLRVHMFGVYKGDDNFAPPPDVRFSWVMRAFLILSGHYHEVALSLDEEGQLIARLGWVGFHPNSTEKSDIQVRQYLARLYVNADDFDRTNIHHLKWIETLCEKFPPHTTVGDITITAVHGVDSDDLLGFSAETLHLLGDEATRASEYLKSKGISVDQMKANAMLHRKFIEEWIPLSNLPEAEKQAIRQEIGGRIHPLSLRLRGPGDDFYKDLQGQDIVVFSITHPQLLQMNPSTLCDLMLVGRPNSSLIAHDHVSQGRHRCWFERDIMLWYAAGLSRDAKGKKILDFHQRREQGRKSIYKAFGLGSDSYQPLLGTDLREEVYRLEHRSIRIYDLLKEIYNNSQDKIDQTQRLKDISDEIFQQLIPPKQLSKEIDLLLQYEQRILLANRFKQRDHVIRQSLEYLVENPKLSALKPVHWLAIGGYLLLNGYSKSYQNRILSLIQKVYEFLNPNTKYTVDVEDDIIQQLIVQEVTSTNLQLKDRKGKMFSVKASEEHIEVAVTRRKELQLQAKRNQITKWKVQGFQSVTTSLQSESIQLLSNTIDGNITKLVYFLQNENENSLVEKQNQIIGETLNLLKCLLSTIINQSQVASPQVKSKLLQLVQQELINESTCELSLTAWDQLVGTYEEFGLITPLYDSVQDENSHLFRLIPMSLNLLLLLEKTNQYLSLQRDEIPERDLWRSLAEFFAKTLDDHYSEYTPWTLDPKRYPLFQQRYFNSVGILKPEHQESQYKLYWSIHRVMYPYIRSLVLMKSSSLSLENTNHQLQLLLGDTLVSPIDVESDKVSVQAIGASANDKRWETLWRSYNQLREIAFLKNDGFQLPRVFTNPIDPDEILHTSQKVNHAYLSPVGRTHYASSLTEGPTLQDNLFITRDGKMVQHQGRSVLTIHDAYVWVTHNQYELALTKALGFSQQAAQNQIQNDQSKKRLIGKGIYIAVRFTRPVIIGSVITLHHHHLESEISNAGYPSTDKSPFLYELTYNKSLYPLIFNPSDQTKVYLPQETDWLQIESEQLSKNPIDAQKAIRARLLPFIQKYQTIIVKGAAESGARNLARFDFHQSDQSKELVMTKAIEFIYQISRAQNVVIQRAIISSPLFWMNCKTINKLVERQIMDYGVAVELNRYPKDSVYGTVRIIMSSSMPKNGDLDNPENWKASHPIGLNSLQIATNVGRQGSLDMLTKDMITNSLCEKFMKNLEEAGKQVMSSMARFNPKYWSDPVELYGQKFDSYHSRFPEILEKDATGTPIWWPRYLMLDFIPEPVWKRLDTGELIDASQTKLLDITINPKDDRENQFLLRDLVSGLEFQGQVVDIKFWHLEPNVGVGLWTNYWKREIEAKKTISQDGSIQIPWDQIGENDRVILNNFLLVGKEFVKTLPSELVSHVDNIKLQVPVIHTSQSHTSQHSNQPQHQQQSTTNLQSEITTQLQNSNINDFKDNPMEFVLFGMNLLKNSKYKDHDSYYLRRIVELCYDSTKSHRITPSVDIHESALSDREFKSLFPYRNTFAVVVGKRTLMYNHFHPFFSSHQNKLVTFDKLPLNVIGVHDSWIDLLPNRKYQLTRCQLLINVQGNSRILEIPLTASQSNLLSIRSTVLLELLNDDLNQENNSHKDLQLKFEEYGIKVLNDYLISNEKCDDKFWLKSRLPLLFPHDDYSKILKVPKLVLLSKEDILTREDALKIIKNSNILDHCKHGFIIQPRKNTTESDKVEFYNVHELNTAVDRVLELMDHHGYGDFILSEFIQSVKTKHSNVPFVVRVNSCVGDRNTLAIVRSHDENEKVISPGLRKSSFSLVINVMDDLPVVFKKSDFDRLCSVANKIRMELDLPIVGLDFLLKLEDHHYHFVPLEVNSRPGSLIMSEHLHFSLESHLIESISISSPISNEFWNLVMKTSQLTIGEIQSEMLSNSKLFNEVFSSRYAFGQDIQSDHTHLEDRRTLVTNLCKEAIEKHNFISDQPCVIVASNGRNRIFMGHTDFLGLGGFTINSNTTSEIVCLTQVLQSNDKNLHGKVFISNSESTRFPNAQFDILNDLVPVIERYNGKDPLWSSSNWDCYIKSCLGYILWKKSEFPTPSVQDLLRLGESGRYIKCHFSNGGQLGLPFTGGVSSSSALTGAFSMGLNQLLQWRMTKEQLANLDFGEYFLGKSAGASDKTSQLFSKKSEIAVIGSLPECFIKTLKFPVNDLVILMAESQIPRFTTAKGKEWIESHIQSGYIQKDSKTSDIVDWAHLIMKSFGSKVFLESIKYLKDQIINHQSECIRKSTLTKLELDKILICITKNGLLRDLAYGGEIDNQFPECKSNRFSRYLIIYKLLKILPEEIEVDGTVLYMRKSILYALSELERGNVYQCIINYLDSEILNPKDRELLVKDLISMVKTAHDGDKQTHDYRFSFKPTKWNSNVLNQCDDSAINRWITEIQLIFNNTDTIGHHISFLNIQQHHTNHTQKSLIDYYYHSSNNKDKLNPIDNHNIELSLKPGGFQRSLPDFDDQADEFYSKFEGLAAMRISASGLGGNLCVHTDRKKLNDVMDYLLSKHYHITILNNHGPPTQTLFS</sequence>
<comment type="caution">
    <text evidence="4">The sequence shown here is derived from an EMBL/GenBank/DDBJ whole genome shotgun (WGS) entry which is preliminary data.</text>
</comment>
<dbReference type="GO" id="GO:0006012">
    <property type="term" value="P:galactose metabolic process"/>
    <property type="evidence" value="ECO:0007669"/>
    <property type="project" value="TreeGrafter"/>
</dbReference>
<evidence type="ECO:0000313" key="5">
    <source>
        <dbReference type="Proteomes" id="UP000076078"/>
    </source>
</evidence>
<keyword evidence="2" id="KW-0067">ATP-binding</keyword>
<protein>
    <submittedName>
        <fullName evidence="4">Uncharacterized protein</fullName>
    </submittedName>
</protein>
<dbReference type="InterPro" id="IPR014721">
    <property type="entry name" value="Ribsml_uS5_D2-typ_fold_subgr"/>
</dbReference>
<dbReference type="Gene3D" id="3.30.230.10">
    <property type="match status" value="1"/>
</dbReference>
<accession>A0A152A9E7</accession>
<evidence type="ECO:0000256" key="3">
    <source>
        <dbReference type="SAM" id="MobiDB-lite"/>
    </source>
</evidence>
<keyword evidence="1" id="KW-0547">Nucleotide-binding</keyword>
<dbReference type="OrthoDB" id="17364at2759"/>
<reference evidence="4 5" key="1">
    <citation type="submission" date="2015-12" db="EMBL/GenBank/DDBJ databases">
        <title>Dictyostelia acquired genes for synthesis and detection of signals that induce cell-type specialization by lateral gene transfer from prokaryotes.</title>
        <authorList>
            <person name="Gloeckner G."/>
            <person name="Schaap P."/>
        </authorList>
    </citation>
    <scope>NUCLEOTIDE SEQUENCE [LARGE SCALE GENOMIC DNA]</scope>
    <source>
        <strain evidence="4 5">TK</strain>
    </source>
</reference>